<keyword evidence="15" id="KW-1185">Reference proteome</keyword>
<evidence type="ECO:0000256" key="2">
    <source>
        <dbReference type="ARBA" id="ARBA00009688"/>
    </source>
</evidence>
<feature type="region of interest" description="Disordered" evidence="11">
    <location>
        <begin position="590"/>
        <end position="611"/>
    </location>
</feature>
<comment type="function">
    <text evidence="9">Component of the nexin-dynein regulatory complex (N-DRC) a key regulator of ciliary/flagellar motility which maintains the alignment and integrity of the distal axoneme and regulates microtubule sliding in motile axonemes. Plays a critical role in the assembly of N-DRC and also stabilizes the assembly of multiple inner dynein arms and radial spokes. Coassembles with CCDC65/DRC2 to form a central scaffold needed for assembly of the N-DRC and its attachment to the outer doublet microtubules.</text>
</comment>
<feature type="region of interest" description="Disordered" evidence="11">
    <location>
        <begin position="1"/>
        <end position="67"/>
    </location>
</feature>
<evidence type="ECO:0000256" key="7">
    <source>
        <dbReference type="ARBA" id="ARBA00023273"/>
    </source>
</evidence>
<sequence>MSGDVKKPVEVVVSSSEAEMHQERTDAHRLRGAARSTAKERGQRGEDSNEDMVIKDAGRPSEQRAEQSERMLVNLLSEGTQLITNIQVAADAKESQRRTELREGRRLQVEKLECEARSSMEKFEEITRGWSQAKAKVIPQELHQALGRQLQLCAQVLEDKSKLINDLQQELKARDERYVKELKRQAEEVDLMIERMEEQVKTLTRTNREELDHIEKAYEEERKVLLTGNRQEWEQHVKQRSTTELENMMERRRKVEEYEAMLEQLRLAEIDDYNVIREKLETDVQTTQLWKQQQKATAQLNQEKQEFNIHVLMHREKDSMIIQSKLKRKINRLQDVLNSLKANRVQAAKVGHGQCDDYTRTVQQYTLMQKKIKHFEAVDSERFAEVWKMKEEEVRELAERVLDIDRLLHEQQLGLVWERPTVPPELSPSPPRGPATADSAVGPSSRAAGVRSAGAYGEACSDGASSATGDSAGGAAGEGGRGRVSADTVKKLLQLLCDEAGFLIESKLLTLMSSLDKDHQSLIKLDSIFSSLGVESKDDVYRLAEFFSNYQQRPTHQADAEGFSTSSTFDLLHPDEVLAALKAFTAQYRRPRERSAPQHHSSTLTGAPEGPDQAAFWESLANVLPESKLKLWTALDSALEKYHAVLTERSQLFRDTQDLKRQNSELRMLLHQSLNAKVNTELVIPPDRLMKMAPK</sequence>
<dbReference type="InterPro" id="IPR029440">
    <property type="entry name" value="DRC1_C"/>
</dbReference>
<feature type="compositionally biased region" description="Pro residues" evidence="11">
    <location>
        <begin position="421"/>
        <end position="433"/>
    </location>
</feature>
<evidence type="ECO:0000259" key="12">
    <source>
        <dbReference type="Pfam" id="PF14772"/>
    </source>
</evidence>
<dbReference type="Pfam" id="PF14772">
    <property type="entry name" value="NYD-SP28"/>
    <property type="match status" value="1"/>
</dbReference>
<dbReference type="CTD" id="92749"/>
<dbReference type="RefSeq" id="XP_030200428.1">
    <property type="nucleotide sequence ID" value="XM_030344568.1"/>
</dbReference>
<keyword evidence="7" id="KW-0966">Cell projection</keyword>
<accession>A0A8C4YV76</accession>
<name>A0A8C4YV76_GADMO</name>
<dbReference type="KEGG" id="gmh:115534007"/>
<feature type="region of interest" description="Disordered" evidence="11">
    <location>
        <begin position="459"/>
        <end position="482"/>
    </location>
</feature>
<dbReference type="GO" id="GO:0060285">
    <property type="term" value="P:cilium-dependent cell motility"/>
    <property type="evidence" value="ECO:0007669"/>
    <property type="project" value="TreeGrafter"/>
</dbReference>
<dbReference type="InterPro" id="IPR039505">
    <property type="entry name" value="DRC1/2_N"/>
</dbReference>
<gene>
    <name evidence="14" type="primary">drc1</name>
</gene>
<dbReference type="PANTHER" id="PTHR21625">
    <property type="entry name" value="NYD-SP28 PROTEIN"/>
    <property type="match status" value="1"/>
</dbReference>
<evidence type="ECO:0000259" key="13">
    <source>
        <dbReference type="Pfam" id="PF14775"/>
    </source>
</evidence>
<evidence type="ECO:0000313" key="14">
    <source>
        <dbReference type="Ensembl" id="ENSGMOP00000001428.2"/>
    </source>
</evidence>
<dbReference type="PANTHER" id="PTHR21625:SF1">
    <property type="entry name" value="DYNEIN REGULATORY COMPLEX PROTEIN 1"/>
    <property type="match status" value="1"/>
</dbReference>
<dbReference type="GeneTree" id="ENSGT00940000153804"/>
<dbReference type="RefSeq" id="XP_030200429.1">
    <property type="nucleotide sequence ID" value="XM_030344569.1"/>
</dbReference>
<dbReference type="OrthoDB" id="10260459at2759"/>
<reference evidence="14" key="2">
    <citation type="submission" date="2025-09" db="UniProtKB">
        <authorList>
            <consortium name="Ensembl"/>
        </authorList>
    </citation>
    <scope>IDENTIFICATION</scope>
</reference>
<dbReference type="GeneID" id="115534007"/>
<dbReference type="Proteomes" id="UP000694546">
    <property type="component" value="Chromosome 21"/>
</dbReference>
<proteinExistence type="inferred from homology"/>
<comment type="similarity">
    <text evidence="2">Belongs to the DRC1 family.</text>
</comment>
<dbReference type="GO" id="GO:0070286">
    <property type="term" value="P:axonemal dynein complex assembly"/>
    <property type="evidence" value="ECO:0007669"/>
    <property type="project" value="InterPro"/>
</dbReference>
<feature type="compositionally biased region" description="Basic and acidic residues" evidence="11">
    <location>
        <begin position="37"/>
        <end position="67"/>
    </location>
</feature>
<feature type="compositionally biased region" description="Basic and acidic residues" evidence="11">
    <location>
        <begin position="18"/>
        <end position="29"/>
    </location>
</feature>
<dbReference type="OMA" id="LDFMMAR"/>
<evidence type="ECO:0000256" key="6">
    <source>
        <dbReference type="ARBA" id="ARBA00023069"/>
    </source>
</evidence>
<dbReference type="Pfam" id="PF14775">
    <property type="entry name" value="NYD-SP28_assoc"/>
    <property type="match status" value="1"/>
</dbReference>
<evidence type="ECO:0000256" key="8">
    <source>
        <dbReference type="ARBA" id="ARBA00031554"/>
    </source>
</evidence>
<feature type="coiled-coil region" evidence="10">
    <location>
        <begin position="157"/>
        <end position="213"/>
    </location>
</feature>
<keyword evidence="6" id="KW-0969">Cilium</keyword>
<organism evidence="14 15">
    <name type="scientific">Gadus morhua</name>
    <name type="common">Atlantic cod</name>
    <dbReference type="NCBI Taxonomy" id="8049"/>
    <lineage>
        <taxon>Eukaryota</taxon>
        <taxon>Metazoa</taxon>
        <taxon>Chordata</taxon>
        <taxon>Craniata</taxon>
        <taxon>Vertebrata</taxon>
        <taxon>Euteleostomi</taxon>
        <taxon>Actinopterygii</taxon>
        <taxon>Neopterygii</taxon>
        <taxon>Teleostei</taxon>
        <taxon>Neoteleostei</taxon>
        <taxon>Acanthomorphata</taxon>
        <taxon>Zeiogadaria</taxon>
        <taxon>Gadariae</taxon>
        <taxon>Gadiformes</taxon>
        <taxon>Gadoidei</taxon>
        <taxon>Gadidae</taxon>
        <taxon>Gadus</taxon>
    </lineage>
</organism>
<evidence type="ECO:0000313" key="15">
    <source>
        <dbReference type="Proteomes" id="UP000694546"/>
    </source>
</evidence>
<keyword evidence="4" id="KW-0282">Flagellum</keyword>
<evidence type="ECO:0000256" key="10">
    <source>
        <dbReference type="SAM" id="Coils"/>
    </source>
</evidence>
<evidence type="ECO:0000256" key="11">
    <source>
        <dbReference type="SAM" id="MobiDB-lite"/>
    </source>
</evidence>
<feature type="domain" description="Dynein regulatory complex protein 1 C-terminal" evidence="13">
    <location>
        <begin position="615"/>
        <end position="674"/>
    </location>
</feature>
<comment type="subcellular location">
    <subcellularLocation>
        <location evidence="1">Cytoplasm</location>
        <location evidence="1">Cytoskeleton</location>
        <location evidence="1">Flagellum axoneme</location>
    </subcellularLocation>
</comment>
<evidence type="ECO:0000256" key="5">
    <source>
        <dbReference type="ARBA" id="ARBA00023054"/>
    </source>
</evidence>
<evidence type="ECO:0000256" key="9">
    <source>
        <dbReference type="ARBA" id="ARBA00046115"/>
    </source>
</evidence>
<feature type="coiled-coil region" evidence="10">
    <location>
        <begin position="323"/>
        <end position="350"/>
    </location>
</feature>
<protein>
    <recommendedName>
        <fullName evidence="3">Dynein regulatory complex protein 1</fullName>
    </recommendedName>
    <alternativeName>
        <fullName evidence="8">Coiled-coil domain-containing protein 164</fullName>
    </alternativeName>
</protein>
<dbReference type="GO" id="GO:0005858">
    <property type="term" value="C:axonemal dynein complex"/>
    <property type="evidence" value="ECO:0007669"/>
    <property type="project" value="InterPro"/>
</dbReference>
<evidence type="ECO:0000256" key="3">
    <source>
        <dbReference type="ARBA" id="ARBA00013815"/>
    </source>
</evidence>
<dbReference type="Ensembl" id="ENSGMOT00000001479.2">
    <property type="protein sequence ID" value="ENSGMOP00000001428.2"/>
    <property type="gene ID" value="ENSGMOG00000001177.2"/>
</dbReference>
<reference evidence="14" key="1">
    <citation type="submission" date="2025-08" db="UniProtKB">
        <authorList>
            <consortium name="Ensembl"/>
        </authorList>
    </citation>
    <scope>IDENTIFICATION</scope>
</reference>
<evidence type="ECO:0000256" key="4">
    <source>
        <dbReference type="ARBA" id="ARBA00022846"/>
    </source>
</evidence>
<dbReference type="AlphaFoldDB" id="A0A8C4YV76"/>
<dbReference type="InterPro" id="IPR039750">
    <property type="entry name" value="DRC1/DRC2"/>
</dbReference>
<feature type="domain" description="Dynein regulatory complex protein 1/2 N-terminal" evidence="12">
    <location>
        <begin position="88"/>
        <end position="189"/>
    </location>
</feature>
<keyword evidence="5 10" id="KW-0175">Coiled coil</keyword>
<dbReference type="GO" id="GO:0003352">
    <property type="term" value="P:regulation of cilium movement"/>
    <property type="evidence" value="ECO:0007669"/>
    <property type="project" value="TreeGrafter"/>
</dbReference>
<evidence type="ECO:0000256" key="1">
    <source>
        <dbReference type="ARBA" id="ARBA00004611"/>
    </source>
</evidence>
<feature type="compositionally biased region" description="Low complexity" evidence="11">
    <location>
        <begin position="459"/>
        <end position="470"/>
    </location>
</feature>
<feature type="region of interest" description="Disordered" evidence="11">
    <location>
        <begin position="419"/>
        <end position="447"/>
    </location>
</feature>